<evidence type="ECO:0000313" key="1">
    <source>
        <dbReference type="EMBL" id="UPL02961.1"/>
    </source>
</evidence>
<keyword evidence="2" id="KW-1185">Reference proteome</keyword>
<evidence type="ECO:0000313" key="2">
    <source>
        <dbReference type="Proteomes" id="UP000830768"/>
    </source>
</evidence>
<gene>
    <name evidence="1" type="ORF">LCI18_013895</name>
</gene>
<dbReference type="EMBL" id="CP090040">
    <property type="protein sequence ID" value="UPL02961.1"/>
    <property type="molecule type" value="Genomic_DNA"/>
</dbReference>
<dbReference type="Proteomes" id="UP000830768">
    <property type="component" value="Chromosome 12"/>
</dbReference>
<proteinExistence type="predicted"/>
<name>A0ACD3ZP05_FUSSC</name>
<accession>A0ACD3ZP05</accession>
<sequence>MLLVEAFTDLLRFFDSGDFSGIIDENWRCRVGLSLFQACLRIMLEQSENGSWGGFREQTCYALLALAQARRVCLFNEIQAELQSCIERGSRWLKSCSLHSQDLTWTSKTAYEVAFVAEAYKLAALRAALPNNSPGTIGHSLNSVYVSADLERQIGLVRKTALFSSLEEWQVRSSMIESSFFVPLLQAQRLEIYPRDNASLSEDRYLSIIPFTWVGCKNRSLVFASTSWLYDMMLLSLLGYQTDEFMKAVIGPLFREGGKLHEVIDHIIDSTISGSAQSESGRKDELDDFSVVEKANGHDTSGHHKTALVLEEIKAPLARFANHVLNHEAVLRSSRWDRENLHQEFRAFMHAHATQLEDNAIFAQQQDGDTFTSPTQSYYEWVCTTGGNHVACAYSFAFSNCLISASLGRGKEMFPTVTQKYLATAVTRHLTTMCRMYNDFGSMARDSAERNINSMHFPEFSPSNNTSNNGIDTRKQRLIELAEYEHACLIQTLEKLTCINSNEVGKLRIVRLFCDVTDLYDQLYVIKDLSSRLK</sequence>
<protein>
    <submittedName>
        <fullName evidence="1">Uncharacterized protein</fullName>
    </submittedName>
</protein>
<reference evidence="1" key="1">
    <citation type="submission" date="2021-11" db="EMBL/GenBank/DDBJ databases">
        <title>Fusarium solani-melongenae Genome sequencing and assembly.</title>
        <authorList>
            <person name="Xie S."/>
            <person name="Huang L."/>
            <person name="Zhang X."/>
        </authorList>
    </citation>
    <scope>NUCLEOTIDE SEQUENCE</scope>
    <source>
        <strain evidence="1">CRI 24-3</strain>
    </source>
</reference>
<organism evidence="1 2">
    <name type="scientific">Fusarium solani subsp. cucurbitae</name>
    <name type="common">Neocosmosporum cucurbitae</name>
    <dbReference type="NCBI Taxonomy" id="2747967"/>
    <lineage>
        <taxon>Eukaryota</taxon>
        <taxon>Fungi</taxon>
        <taxon>Dikarya</taxon>
        <taxon>Ascomycota</taxon>
        <taxon>Pezizomycotina</taxon>
        <taxon>Sordariomycetes</taxon>
        <taxon>Hypocreomycetidae</taxon>
        <taxon>Hypocreales</taxon>
        <taxon>Nectriaceae</taxon>
        <taxon>Fusarium</taxon>
        <taxon>Fusarium solani species complex</taxon>
    </lineage>
</organism>